<accession>A0A6J4SE97</accession>
<name>A0A6J4SE97_9SPHN</name>
<reference evidence="1" key="1">
    <citation type="submission" date="2020-02" db="EMBL/GenBank/DDBJ databases">
        <authorList>
            <person name="Meier V. D."/>
        </authorList>
    </citation>
    <scope>NUCLEOTIDE SEQUENCE</scope>
    <source>
        <strain evidence="1">AVDCRST_MAG31</strain>
    </source>
</reference>
<dbReference type="RefSeq" id="WP_294167393.1">
    <property type="nucleotide sequence ID" value="NZ_CADCWA010000010.1"/>
</dbReference>
<proteinExistence type="predicted"/>
<dbReference type="EMBL" id="CADCWA010000010">
    <property type="protein sequence ID" value="CAA9497181.1"/>
    <property type="molecule type" value="Genomic_DNA"/>
</dbReference>
<protein>
    <submittedName>
        <fullName evidence="1">Uncharacterized protein</fullName>
    </submittedName>
</protein>
<organism evidence="1">
    <name type="scientific">uncultured Sphingomonas sp</name>
    <dbReference type="NCBI Taxonomy" id="158754"/>
    <lineage>
        <taxon>Bacteria</taxon>
        <taxon>Pseudomonadati</taxon>
        <taxon>Pseudomonadota</taxon>
        <taxon>Alphaproteobacteria</taxon>
        <taxon>Sphingomonadales</taxon>
        <taxon>Sphingomonadaceae</taxon>
        <taxon>Sphingomonas</taxon>
        <taxon>environmental samples</taxon>
    </lineage>
</organism>
<dbReference type="AlphaFoldDB" id="A0A6J4SE97"/>
<gene>
    <name evidence="1" type="ORF">AVDCRST_MAG31-143</name>
</gene>
<sequence>MLPTFIADRSAVEAAAELIASLGDEAVLEAADRAARSRDAGNVRMFCHWRQIERLIDTLSCDEAFGTVH</sequence>
<evidence type="ECO:0000313" key="1">
    <source>
        <dbReference type="EMBL" id="CAA9497181.1"/>
    </source>
</evidence>